<organism evidence="2">
    <name type="scientific">Arundo donax</name>
    <name type="common">Giant reed</name>
    <name type="synonym">Donax arundinaceus</name>
    <dbReference type="NCBI Taxonomy" id="35708"/>
    <lineage>
        <taxon>Eukaryota</taxon>
        <taxon>Viridiplantae</taxon>
        <taxon>Streptophyta</taxon>
        <taxon>Embryophyta</taxon>
        <taxon>Tracheophyta</taxon>
        <taxon>Spermatophyta</taxon>
        <taxon>Magnoliopsida</taxon>
        <taxon>Liliopsida</taxon>
        <taxon>Poales</taxon>
        <taxon>Poaceae</taxon>
        <taxon>PACMAD clade</taxon>
        <taxon>Arundinoideae</taxon>
        <taxon>Arundineae</taxon>
        <taxon>Arundo</taxon>
    </lineage>
</organism>
<proteinExistence type="predicted"/>
<dbReference type="AlphaFoldDB" id="A0A0A9FE77"/>
<keyword evidence="1" id="KW-0472">Membrane</keyword>
<evidence type="ECO:0000313" key="2">
    <source>
        <dbReference type="EMBL" id="JAE10617.1"/>
    </source>
</evidence>
<name>A0A0A9FE77_ARUDO</name>
<keyword evidence="1" id="KW-0812">Transmembrane</keyword>
<accession>A0A0A9FE77</accession>
<dbReference type="EMBL" id="GBRH01187279">
    <property type="protein sequence ID" value="JAE10617.1"/>
    <property type="molecule type" value="Transcribed_RNA"/>
</dbReference>
<evidence type="ECO:0000256" key="1">
    <source>
        <dbReference type="SAM" id="Phobius"/>
    </source>
</evidence>
<reference evidence="2" key="1">
    <citation type="submission" date="2014-09" db="EMBL/GenBank/DDBJ databases">
        <authorList>
            <person name="Magalhaes I.L.F."/>
            <person name="Oliveira U."/>
            <person name="Santos F.R."/>
            <person name="Vidigal T.H.D.A."/>
            <person name="Brescovit A.D."/>
            <person name="Santos A.J."/>
        </authorList>
    </citation>
    <scope>NUCLEOTIDE SEQUENCE</scope>
    <source>
        <tissue evidence="2">Shoot tissue taken approximately 20 cm above the soil surface</tissue>
    </source>
</reference>
<protein>
    <submittedName>
        <fullName evidence="2">Uncharacterized protein</fullName>
    </submittedName>
</protein>
<sequence length="58" mass="6210">MSVQTIPLLLPSNSMAHNILSQDSLFSFGGTNSSFHLCILVCIRLVFGVCALKIASLT</sequence>
<keyword evidence="1" id="KW-1133">Transmembrane helix</keyword>
<reference evidence="2" key="2">
    <citation type="journal article" date="2015" name="Data Brief">
        <title>Shoot transcriptome of the giant reed, Arundo donax.</title>
        <authorList>
            <person name="Barrero R.A."/>
            <person name="Guerrero F.D."/>
            <person name="Moolhuijzen P."/>
            <person name="Goolsby J.A."/>
            <person name="Tidwell J."/>
            <person name="Bellgard S.E."/>
            <person name="Bellgard M.I."/>
        </authorList>
    </citation>
    <scope>NUCLEOTIDE SEQUENCE</scope>
    <source>
        <tissue evidence="2">Shoot tissue taken approximately 20 cm above the soil surface</tissue>
    </source>
</reference>
<feature type="transmembrane region" description="Helical" evidence="1">
    <location>
        <begin position="34"/>
        <end position="55"/>
    </location>
</feature>